<proteinExistence type="predicted"/>
<evidence type="ECO:0000313" key="1">
    <source>
        <dbReference type="EMBL" id="EFU76558.1"/>
    </source>
</evidence>
<name>E6LNP1_9FIRM</name>
<dbReference type="EMBL" id="AEPW01000060">
    <property type="protein sequence ID" value="EFU76558.1"/>
    <property type="molecule type" value="Genomic_DNA"/>
</dbReference>
<comment type="caution">
    <text evidence="1">The sequence shown here is derived from an EMBL/GenBank/DDBJ whole genome shotgun (WGS) entry which is preliminary data.</text>
</comment>
<gene>
    <name evidence="1" type="ORF">HMPREF0381_1555</name>
</gene>
<evidence type="ECO:0000313" key="2">
    <source>
        <dbReference type="Proteomes" id="UP000003434"/>
    </source>
</evidence>
<dbReference type="Proteomes" id="UP000003434">
    <property type="component" value="Unassembled WGS sequence"/>
</dbReference>
<reference evidence="1 2" key="1">
    <citation type="submission" date="2010-12" db="EMBL/GenBank/DDBJ databases">
        <authorList>
            <person name="Muzny D."/>
            <person name="Qin X."/>
            <person name="Deng J."/>
            <person name="Jiang H."/>
            <person name="Liu Y."/>
            <person name="Qu J."/>
            <person name="Song X.-Z."/>
            <person name="Zhang L."/>
            <person name="Thornton R."/>
            <person name="Coyle M."/>
            <person name="Francisco L."/>
            <person name="Jackson L."/>
            <person name="Javaid M."/>
            <person name="Korchina V."/>
            <person name="Kovar C."/>
            <person name="Mata R."/>
            <person name="Mathew T."/>
            <person name="Ngo R."/>
            <person name="Nguyen L."/>
            <person name="Nguyen N."/>
            <person name="Okwuonu G."/>
            <person name="Ongeri F."/>
            <person name="Pham C."/>
            <person name="Simmons D."/>
            <person name="Wilczek-Boney K."/>
            <person name="Hale W."/>
            <person name="Jakkamsetti A."/>
            <person name="Pham P."/>
            <person name="Ruth R."/>
            <person name="San Lucas F."/>
            <person name="Warren J."/>
            <person name="Zhang J."/>
            <person name="Zhao Z."/>
            <person name="Zhou C."/>
            <person name="Zhu D."/>
            <person name="Lee S."/>
            <person name="Bess C."/>
            <person name="Blankenburg K."/>
            <person name="Forbes L."/>
            <person name="Fu Q."/>
            <person name="Gubbala S."/>
            <person name="Hirani K."/>
            <person name="Jayaseelan J.C."/>
            <person name="Lara F."/>
            <person name="Munidasa M."/>
            <person name="Palculict T."/>
            <person name="Patil S."/>
            <person name="Pu L.-L."/>
            <person name="Saada N."/>
            <person name="Tang L."/>
            <person name="Weissenberger G."/>
            <person name="Zhu Y."/>
            <person name="Hemphill L."/>
            <person name="Shang Y."/>
            <person name="Youmans B."/>
            <person name="Ayvaz T."/>
            <person name="Ross M."/>
            <person name="Santibanez J."/>
            <person name="Aqrawi P."/>
            <person name="Gross S."/>
            <person name="Joshi V."/>
            <person name="Fowler G."/>
            <person name="Nazareth L."/>
            <person name="Reid J."/>
            <person name="Worley K."/>
            <person name="Petrosino J."/>
            <person name="Highlander S."/>
            <person name="Gibbs R."/>
        </authorList>
    </citation>
    <scope>NUCLEOTIDE SEQUENCE [LARGE SCALE GENOMIC DNA]</scope>
    <source>
        <strain evidence="1 2">DSM 3986</strain>
    </source>
</reference>
<dbReference type="AlphaFoldDB" id="E6LNP1"/>
<sequence>MKSSGKNIDKYIEVFCSSMGIKYKRLSESEKESFRKLLKKSPSIKNSGINFRKRKR</sequence>
<dbReference type="eggNOG" id="COG1396">
    <property type="taxonomic scope" value="Bacteria"/>
</dbReference>
<protein>
    <submittedName>
        <fullName evidence="1">Uncharacterized protein</fullName>
    </submittedName>
</protein>
<accession>E6LNP1</accession>
<dbReference type="HOGENOM" id="CLU_3008718_0_0_9"/>
<organism evidence="1 2">
    <name type="scientific">Lachnoanaerobaculum saburreum DSM 3986</name>
    <dbReference type="NCBI Taxonomy" id="887325"/>
    <lineage>
        <taxon>Bacteria</taxon>
        <taxon>Bacillati</taxon>
        <taxon>Bacillota</taxon>
        <taxon>Clostridia</taxon>
        <taxon>Lachnospirales</taxon>
        <taxon>Lachnospiraceae</taxon>
        <taxon>Lachnoanaerobaculum</taxon>
    </lineage>
</organism>